<evidence type="ECO:0000256" key="6">
    <source>
        <dbReference type="ARBA" id="ARBA00022989"/>
    </source>
</evidence>
<evidence type="ECO:0000256" key="5">
    <source>
        <dbReference type="ARBA" id="ARBA00022792"/>
    </source>
</evidence>
<dbReference type="Pfam" id="PF00153">
    <property type="entry name" value="Mito_carr"/>
    <property type="match status" value="3"/>
</dbReference>
<dbReference type="PROSITE" id="PS50920">
    <property type="entry name" value="SOLCAR"/>
    <property type="match status" value="3"/>
</dbReference>
<dbReference type="GO" id="GO:0015218">
    <property type="term" value="F:pyrimidine nucleotide transmembrane transporter activity"/>
    <property type="evidence" value="ECO:0007669"/>
    <property type="project" value="InterPro"/>
</dbReference>
<dbReference type="OrthoDB" id="428293at2759"/>
<keyword evidence="8 9" id="KW-0472">Membrane</keyword>
<reference evidence="11" key="1">
    <citation type="submission" date="2013-12" db="EMBL/GenBank/DDBJ databases">
        <title>The Genome Sequence of Aphanomyces astaci APO3.</title>
        <authorList>
            <consortium name="The Broad Institute Genomics Platform"/>
            <person name="Russ C."/>
            <person name="Tyler B."/>
            <person name="van West P."/>
            <person name="Dieguez-Uribeondo J."/>
            <person name="Young S.K."/>
            <person name="Zeng Q."/>
            <person name="Gargeya S."/>
            <person name="Fitzgerald M."/>
            <person name="Abouelleil A."/>
            <person name="Alvarado L."/>
            <person name="Chapman S.B."/>
            <person name="Gainer-Dewar J."/>
            <person name="Goldberg J."/>
            <person name="Griggs A."/>
            <person name="Gujja S."/>
            <person name="Hansen M."/>
            <person name="Howarth C."/>
            <person name="Imamovic A."/>
            <person name="Ireland A."/>
            <person name="Larimer J."/>
            <person name="McCowan C."/>
            <person name="Murphy C."/>
            <person name="Pearson M."/>
            <person name="Poon T.W."/>
            <person name="Priest M."/>
            <person name="Roberts A."/>
            <person name="Saif S."/>
            <person name="Shea T."/>
            <person name="Sykes S."/>
            <person name="Wortman J."/>
            <person name="Nusbaum C."/>
            <person name="Birren B."/>
        </authorList>
    </citation>
    <scope>NUCLEOTIDE SEQUENCE [LARGE SCALE GENOMIC DNA]</scope>
    <source>
        <strain evidence="11">APO3</strain>
    </source>
</reference>
<keyword evidence="3 9" id="KW-0812">Transmembrane</keyword>
<dbReference type="InterPro" id="IPR018108">
    <property type="entry name" value="MCP_transmembrane"/>
</dbReference>
<feature type="repeat" description="Solcar" evidence="9">
    <location>
        <begin position="21"/>
        <end position="115"/>
    </location>
</feature>
<feature type="repeat" description="Solcar" evidence="9">
    <location>
        <begin position="122"/>
        <end position="225"/>
    </location>
</feature>
<evidence type="ECO:0000256" key="8">
    <source>
        <dbReference type="ARBA" id="ARBA00023136"/>
    </source>
</evidence>
<name>W4FPD6_APHAT</name>
<feature type="repeat" description="Solcar" evidence="9">
    <location>
        <begin position="234"/>
        <end position="321"/>
    </location>
</feature>
<evidence type="ECO:0000256" key="3">
    <source>
        <dbReference type="ARBA" id="ARBA00022692"/>
    </source>
</evidence>
<comment type="subcellular location">
    <subcellularLocation>
        <location evidence="1">Mitochondrion inner membrane</location>
        <topology evidence="1">Multi-pass membrane protein</topology>
    </subcellularLocation>
</comment>
<protein>
    <recommendedName>
        <fullName evidence="12">Mitochondrial carrier protein</fullName>
    </recommendedName>
</protein>
<evidence type="ECO:0000256" key="2">
    <source>
        <dbReference type="ARBA" id="ARBA00022448"/>
    </source>
</evidence>
<evidence type="ECO:0000256" key="4">
    <source>
        <dbReference type="ARBA" id="ARBA00022737"/>
    </source>
</evidence>
<keyword evidence="2 10" id="KW-0813">Transport</keyword>
<gene>
    <name evidence="11" type="ORF">H257_15366</name>
</gene>
<evidence type="ECO:0000256" key="1">
    <source>
        <dbReference type="ARBA" id="ARBA00004448"/>
    </source>
</evidence>
<dbReference type="VEuPathDB" id="FungiDB:H257_15366"/>
<dbReference type="EMBL" id="KI913182">
    <property type="protein sequence ID" value="ETV68806.1"/>
    <property type="molecule type" value="Genomic_DNA"/>
</dbReference>
<dbReference type="GO" id="GO:0005743">
    <property type="term" value="C:mitochondrial inner membrane"/>
    <property type="evidence" value="ECO:0007669"/>
    <property type="project" value="UniProtKB-SubCell"/>
</dbReference>
<dbReference type="InterPro" id="IPR002067">
    <property type="entry name" value="MCP"/>
</dbReference>
<dbReference type="STRING" id="112090.W4FPD6"/>
<dbReference type="GeneID" id="20817362"/>
<comment type="similarity">
    <text evidence="10">Belongs to the mitochondrial carrier (TC 2.A.29) family.</text>
</comment>
<dbReference type="Gene3D" id="1.50.40.10">
    <property type="entry name" value="Mitochondrial carrier domain"/>
    <property type="match status" value="1"/>
</dbReference>
<dbReference type="RefSeq" id="XP_009841760.1">
    <property type="nucleotide sequence ID" value="XM_009843458.1"/>
</dbReference>
<evidence type="ECO:0000256" key="10">
    <source>
        <dbReference type="RuleBase" id="RU000488"/>
    </source>
</evidence>
<accession>W4FPD6</accession>
<organism evidence="11">
    <name type="scientific">Aphanomyces astaci</name>
    <name type="common">Crayfish plague agent</name>
    <dbReference type="NCBI Taxonomy" id="112090"/>
    <lineage>
        <taxon>Eukaryota</taxon>
        <taxon>Sar</taxon>
        <taxon>Stramenopiles</taxon>
        <taxon>Oomycota</taxon>
        <taxon>Saprolegniomycetes</taxon>
        <taxon>Saprolegniales</taxon>
        <taxon>Verrucalvaceae</taxon>
        <taxon>Aphanomyces</taxon>
    </lineage>
</organism>
<keyword evidence="7" id="KW-0496">Mitochondrion</keyword>
<evidence type="ECO:0000256" key="7">
    <source>
        <dbReference type="ARBA" id="ARBA00023128"/>
    </source>
</evidence>
<dbReference type="InterPro" id="IPR023395">
    <property type="entry name" value="MCP_dom_sf"/>
</dbReference>
<evidence type="ECO:0008006" key="12">
    <source>
        <dbReference type="Google" id="ProtNLM"/>
    </source>
</evidence>
<dbReference type="PANTHER" id="PTHR45829">
    <property type="entry name" value="MITOCHONDRIAL CARRIER PROTEIN RIM2"/>
    <property type="match status" value="1"/>
</dbReference>
<evidence type="ECO:0000313" key="11">
    <source>
        <dbReference type="EMBL" id="ETV68806.1"/>
    </source>
</evidence>
<keyword evidence="6" id="KW-1133">Transmembrane helix</keyword>
<keyword evidence="4" id="KW-0677">Repeat</keyword>
<dbReference type="GO" id="GO:1990519">
    <property type="term" value="P:pyrimidine nucleotide import into mitochondrion"/>
    <property type="evidence" value="ECO:0007669"/>
    <property type="project" value="TreeGrafter"/>
</dbReference>
<dbReference type="PANTHER" id="PTHR45829:SF4">
    <property type="entry name" value="MITOCHONDRIAL CARRIER PROTEIN RIM2"/>
    <property type="match status" value="1"/>
</dbReference>
<evidence type="ECO:0000256" key="9">
    <source>
        <dbReference type="PROSITE-ProRule" id="PRU00282"/>
    </source>
</evidence>
<keyword evidence="5" id="KW-0999">Mitochondrion inner membrane</keyword>
<sequence length="324" mass="35370">MATVEATSTNPVAMAVATMSDPRYRHFVGGAIGGMTAAIITSPLEVVKTRLQTKASRDSMARTVEHHRLTTSNVLRSILQHESIFGLWRGILPNLLGVVPARAAYFGCYAKLKSTLGDHGYAGTTANFTSAAAAGCLTASFLSPIFVIKTRMQLMPVHTISLPSVSTPSKVPVAVLPRFHSMHEVAIDMYRREGMRSFFKGLSASYWGVSEGAIQLALYEELKSRLGDDPSKPQLFVLAGVCKLVAAAATYPHEVVRTRLRDQRTPTDGSLPRYRSMFQALNVIYKSEGRRGLYGGMPAHLLKTVPNAAIMYVVLEMVVEQQPK</sequence>
<dbReference type="SUPFAM" id="SSF103506">
    <property type="entry name" value="Mitochondrial carrier"/>
    <property type="match status" value="1"/>
</dbReference>
<proteinExistence type="inferred from homology"/>
<dbReference type="AlphaFoldDB" id="W4FPD6"/>
<dbReference type="PRINTS" id="PR00926">
    <property type="entry name" value="MITOCARRIER"/>
</dbReference>
<dbReference type="InterPro" id="IPR049562">
    <property type="entry name" value="SLC25A33/36-like"/>
</dbReference>